<proteinExistence type="predicted"/>
<dbReference type="VEuPathDB" id="FungiDB:An08g09600"/>
<dbReference type="KEGG" id="ang:An08g09600"/>
<name>A0AAJ8BZK8_ASPNG</name>
<reference evidence="1" key="1">
    <citation type="submission" date="2025-02" db="EMBL/GenBank/DDBJ databases">
        <authorList>
            <consortium name="NCBI Genome Project"/>
        </authorList>
    </citation>
    <scope>NUCLEOTIDE SEQUENCE</scope>
</reference>
<accession>A0AAJ8BZK8</accession>
<organism evidence="1">
    <name type="scientific">Aspergillus niger</name>
    <dbReference type="NCBI Taxonomy" id="5061"/>
    <lineage>
        <taxon>Eukaryota</taxon>
        <taxon>Fungi</taxon>
        <taxon>Dikarya</taxon>
        <taxon>Ascomycota</taxon>
        <taxon>Pezizomycotina</taxon>
        <taxon>Eurotiomycetes</taxon>
        <taxon>Eurotiomycetidae</taxon>
        <taxon>Eurotiales</taxon>
        <taxon>Aspergillaceae</taxon>
        <taxon>Aspergillus</taxon>
        <taxon>Aspergillus subgen. Circumdati</taxon>
    </lineage>
</organism>
<dbReference type="RefSeq" id="XP_059606224.1">
    <property type="nucleotide sequence ID" value="XM_059749318.1"/>
</dbReference>
<gene>
    <name evidence="1" type="ORF">An08g09600</name>
</gene>
<evidence type="ECO:0000313" key="1">
    <source>
        <dbReference type="RefSeq" id="XP_059606224.1"/>
    </source>
</evidence>
<sequence>MHYKRYNMRYTTTKHRARQFPVRQSQNLLGRQEEEAEQAVFLYVEDRLRQKSPYSSLRITSDRPMTTYVKNCLIRPSKALQIISMKLTRYKMAHIRAAPELFTRLACLSKFVRLSLTENIVIF</sequence>
<dbReference type="GeneID" id="84591804"/>
<reference evidence="1" key="2">
    <citation type="submission" date="2025-08" db="UniProtKB">
        <authorList>
            <consortium name="RefSeq"/>
        </authorList>
    </citation>
    <scope>IDENTIFICATION</scope>
</reference>
<protein>
    <submittedName>
        <fullName evidence="1">Uncharacterized protein</fullName>
    </submittedName>
</protein>
<dbReference type="AlphaFoldDB" id="A0AAJ8BZK8"/>